<sequence length="140" mass="15458">MKSSELQGTIDFRDVSFAYPTRPEIVLFKNLNLSVPAGSVVAVVGSSGSGKSTIGSLLLRLYDPLSGAVTIDGIPITQFDPSWLRAHIGSVSQVSWSLHHKKDIEMLERVQRGATRMMPELSKVPYSKHFKQFNLTVLKD</sequence>
<dbReference type="GO" id="GO:0090374">
    <property type="term" value="P:oligopeptide export from mitochondrion"/>
    <property type="evidence" value="ECO:0007669"/>
    <property type="project" value="TreeGrafter"/>
</dbReference>
<dbReference type="GO" id="GO:0005743">
    <property type="term" value="C:mitochondrial inner membrane"/>
    <property type="evidence" value="ECO:0007669"/>
    <property type="project" value="TreeGrafter"/>
</dbReference>
<dbReference type="InterPro" id="IPR027417">
    <property type="entry name" value="P-loop_NTPase"/>
</dbReference>
<dbReference type="GO" id="GO:0015421">
    <property type="term" value="F:ABC-type oligopeptide transporter activity"/>
    <property type="evidence" value="ECO:0007669"/>
    <property type="project" value="TreeGrafter"/>
</dbReference>
<dbReference type="PANTHER" id="PTHR43394:SF1">
    <property type="entry name" value="ATP-BINDING CASSETTE SUB-FAMILY B MEMBER 10, MITOCHONDRIAL"/>
    <property type="match status" value="1"/>
</dbReference>
<dbReference type="SUPFAM" id="SSF52540">
    <property type="entry name" value="P-loop containing nucleoside triphosphate hydrolases"/>
    <property type="match status" value="1"/>
</dbReference>
<protein>
    <submittedName>
        <fullName evidence="2">ATP-binding cassette sub- B member 10, mitochondrial</fullName>
    </submittedName>
</protein>
<reference evidence="2 3" key="1">
    <citation type="submission" date="2023-11" db="EMBL/GenBank/DDBJ databases">
        <title>Halocaridina rubra genome assembly.</title>
        <authorList>
            <person name="Smith C."/>
        </authorList>
    </citation>
    <scope>NUCLEOTIDE SEQUENCE [LARGE SCALE GENOMIC DNA]</scope>
    <source>
        <strain evidence="2">EP-1</strain>
        <tissue evidence="2">Whole</tissue>
    </source>
</reference>
<dbReference type="EMBL" id="JAXCGZ010017742">
    <property type="protein sequence ID" value="KAK7067767.1"/>
    <property type="molecule type" value="Genomic_DNA"/>
</dbReference>
<dbReference type="GO" id="GO:0005524">
    <property type="term" value="F:ATP binding"/>
    <property type="evidence" value="ECO:0007669"/>
    <property type="project" value="UniProtKB-KW"/>
</dbReference>
<keyword evidence="2" id="KW-0067">ATP-binding</keyword>
<dbReference type="Proteomes" id="UP001381693">
    <property type="component" value="Unassembled WGS sequence"/>
</dbReference>
<dbReference type="InterPro" id="IPR003439">
    <property type="entry name" value="ABC_transporter-like_ATP-bd"/>
</dbReference>
<dbReference type="InterPro" id="IPR039421">
    <property type="entry name" value="Type_1_exporter"/>
</dbReference>
<dbReference type="Pfam" id="PF00005">
    <property type="entry name" value="ABC_tran"/>
    <property type="match status" value="1"/>
</dbReference>
<name>A0AAN8WKB1_HALRR</name>
<evidence type="ECO:0000313" key="2">
    <source>
        <dbReference type="EMBL" id="KAK7067767.1"/>
    </source>
</evidence>
<accession>A0AAN8WKB1</accession>
<dbReference type="GO" id="GO:0016887">
    <property type="term" value="F:ATP hydrolysis activity"/>
    <property type="evidence" value="ECO:0007669"/>
    <property type="project" value="InterPro"/>
</dbReference>
<keyword evidence="2" id="KW-0547">Nucleotide-binding</keyword>
<dbReference type="PANTHER" id="PTHR43394">
    <property type="entry name" value="ATP-DEPENDENT PERMEASE MDL1, MITOCHONDRIAL"/>
    <property type="match status" value="1"/>
</dbReference>
<evidence type="ECO:0000313" key="3">
    <source>
        <dbReference type="Proteomes" id="UP001381693"/>
    </source>
</evidence>
<organism evidence="2 3">
    <name type="scientific">Halocaridina rubra</name>
    <name type="common">Hawaiian red shrimp</name>
    <dbReference type="NCBI Taxonomy" id="373956"/>
    <lineage>
        <taxon>Eukaryota</taxon>
        <taxon>Metazoa</taxon>
        <taxon>Ecdysozoa</taxon>
        <taxon>Arthropoda</taxon>
        <taxon>Crustacea</taxon>
        <taxon>Multicrustacea</taxon>
        <taxon>Malacostraca</taxon>
        <taxon>Eumalacostraca</taxon>
        <taxon>Eucarida</taxon>
        <taxon>Decapoda</taxon>
        <taxon>Pleocyemata</taxon>
        <taxon>Caridea</taxon>
        <taxon>Atyoidea</taxon>
        <taxon>Atyidae</taxon>
        <taxon>Halocaridina</taxon>
    </lineage>
</organism>
<comment type="caution">
    <text evidence="2">The sequence shown here is derived from an EMBL/GenBank/DDBJ whole genome shotgun (WGS) entry which is preliminary data.</text>
</comment>
<proteinExistence type="predicted"/>
<gene>
    <name evidence="2" type="primary">ABCB10_2</name>
    <name evidence="2" type="ORF">SK128_004398</name>
</gene>
<dbReference type="AlphaFoldDB" id="A0AAN8WKB1"/>
<feature type="domain" description="ABC transporter" evidence="1">
    <location>
        <begin position="28"/>
        <end position="102"/>
    </location>
</feature>
<evidence type="ECO:0000259" key="1">
    <source>
        <dbReference type="Pfam" id="PF00005"/>
    </source>
</evidence>
<dbReference type="Gene3D" id="3.40.50.300">
    <property type="entry name" value="P-loop containing nucleotide triphosphate hydrolases"/>
    <property type="match status" value="1"/>
</dbReference>
<keyword evidence="3" id="KW-1185">Reference proteome</keyword>